<organism evidence="1 2">
    <name type="scientific">Mucilaginibacter xinganensis</name>
    <dbReference type="NCBI Taxonomy" id="1234841"/>
    <lineage>
        <taxon>Bacteria</taxon>
        <taxon>Pseudomonadati</taxon>
        <taxon>Bacteroidota</taxon>
        <taxon>Sphingobacteriia</taxon>
        <taxon>Sphingobacteriales</taxon>
        <taxon>Sphingobacteriaceae</taxon>
        <taxon>Mucilaginibacter</taxon>
    </lineage>
</organism>
<gene>
    <name evidence="1" type="ORF">MuYL_2874</name>
</gene>
<dbReference type="AlphaFoldDB" id="A0A223NYW1"/>
<dbReference type="EMBL" id="CP022743">
    <property type="protein sequence ID" value="ASU34761.1"/>
    <property type="molecule type" value="Genomic_DNA"/>
</dbReference>
<dbReference type="KEGG" id="muc:MuYL_2874"/>
<keyword evidence="2" id="KW-1185">Reference proteome</keyword>
<dbReference type="Proteomes" id="UP000215002">
    <property type="component" value="Chromosome"/>
</dbReference>
<accession>A0A223NYW1</accession>
<reference evidence="1 2" key="1">
    <citation type="submission" date="2017-08" db="EMBL/GenBank/DDBJ databases">
        <title>Complete genome sequence of Mucilaginibacter sp. strain BJC16-A31.</title>
        <authorList>
            <consortium name="Henan University of Science and Technology"/>
            <person name="You X."/>
        </authorList>
    </citation>
    <scope>NUCLEOTIDE SEQUENCE [LARGE SCALE GENOMIC DNA]</scope>
    <source>
        <strain evidence="1 2">BJC16-A31</strain>
    </source>
</reference>
<sequence length="132" mass="15754">MGEILERVVRRDRMSISELSRNLDVSRRTIYNWFEMERLSVEIIKRIGFVIGHDFSKEFPEEFAINSVTVNPEHRRIEPHLADPPPNAVYYWMDRYIKLLEKYTEVLNHGNTGLLIILFFRLDTSFSTIFFV</sequence>
<evidence type="ECO:0000313" key="2">
    <source>
        <dbReference type="Proteomes" id="UP000215002"/>
    </source>
</evidence>
<evidence type="ECO:0000313" key="1">
    <source>
        <dbReference type="EMBL" id="ASU34761.1"/>
    </source>
</evidence>
<dbReference type="RefSeq" id="WP_211710138.1">
    <property type="nucleotide sequence ID" value="NZ_CP022743.1"/>
</dbReference>
<proteinExistence type="predicted"/>
<protein>
    <submittedName>
        <fullName evidence="1">HTH domain-containing protein</fullName>
    </submittedName>
</protein>
<name>A0A223NYW1_9SPHI</name>